<dbReference type="InterPro" id="IPR006015">
    <property type="entry name" value="Universal_stress_UspA"/>
</dbReference>
<sequence length="170" mass="17505">MLEADLDQGRRGRGGGHGSTLSAAARHPTGSGVRYLRGSASPIAEPESPVSVLVFYKSTPEGAEAVRAGARQAAFHDTDLVVHNVPLHESDAEDVEALTSGAASGTGVVFRTVPETTSAVDDYLAAAAAEDVDLLVIGIRHRSAVGKLILGSTEQQILLDAPCPVLAVKA</sequence>
<dbReference type="SUPFAM" id="SSF52402">
    <property type="entry name" value="Adenine nucleotide alpha hydrolases-like"/>
    <property type="match status" value="1"/>
</dbReference>
<proteinExistence type="inferred from homology"/>
<reference evidence="4 5" key="1">
    <citation type="submission" date="2017-12" db="EMBL/GenBank/DDBJ databases">
        <title>Pharmacopeia of the Arctic Ocean.</title>
        <authorList>
            <person name="Collins E."/>
            <person name="Ducluzeau A.-L."/>
        </authorList>
    </citation>
    <scope>NUCLEOTIDE SEQUENCE [LARGE SCALE GENOMIC DNA]</scope>
    <source>
        <strain evidence="4 5">DSM 23325</strain>
    </source>
</reference>
<feature type="domain" description="UspA" evidence="3">
    <location>
        <begin position="93"/>
        <end position="169"/>
    </location>
</feature>
<dbReference type="CDD" id="cd00293">
    <property type="entry name" value="USP-like"/>
    <property type="match status" value="1"/>
</dbReference>
<organism evidence="4 5">
    <name type="scientific">Nocardioides alpinus</name>
    <dbReference type="NCBI Taxonomy" id="748909"/>
    <lineage>
        <taxon>Bacteria</taxon>
        <taxon>Bacillati</taxon>
        <taxon>Actinomycetota</taxon>
        <taxon>Actinomycetes</taxon>
        <taxon>Propionibacteriales</taxon>
        <taxon>Nocardioidaceae</taxon>
        <taxon>Nocardioides</taxon>
    </lineage>
</organism>
<accession>A0ABX4QSW6</accession>
<dbReference type="InterPro" id="IPR014729">
    <property type="entry name" value="Rossmann-like_a/b/a_fold"/>
</dbReference>
<comment type="caution">
    <text evidence="4">The sequence shown here is derived from an EMBL/GenBank/DDBJ whole genome shotgun (WGS) entry which is preliminary data.</text>
</comment>
<dbReference type="PRINTS" id="PR01438">
    <property type="entry name" value="UNVRSLSTRESS"/>
</dbReference>
<evidence type="ECO:0000259" key="3">
    <source>
        <dbReference type="Pfam" id="PF00582"/>
    </source>
</evidence>
<keyword evidence="5" id="KW-1185">Reference proteome</keyword>
<dbReference type="Gene3D" id="3.40.50.620">
    <property type="entry name" value="HUPs"/>
    <property type="match status" value="1"/>
</dbReference>
<evidence type="ECO:0000256" key="1">
    <source>
        <dbReference type="ARBA" id="ARBA00008791"/>
    </source>
</evidence>
<dbReference type="Proteomes" id="UP000233565">
    <property type="component" value="Unassembled WGS sequence"/>
</dbReference>
<gene>
    <name evidence="4" type="ORF">CXG46_20140</name>
</gene>
<evidence type="ECO:0000256" key="2">
    <source>
        <dbReference type="SAM" id="MobiDB-lite"/>
    </source>
</evidence>
<protein>
    <submittedName>
        <fullName evidence="4">Universal stress protein</fullName>
    </submittedName>
</protein>
<dbReference type="Pfam" id="PF00582">
    <property type="entry name" value="Usp"/>
    <property type="match status" value="1"/>
</dbReference>
<name>A0ABX4QSW6_9ACTN</name>
<evidence type="ECO:0000313" key="5">
    <source>
        <dbReference type="Proteomes" id="UP000233565"/>
    </source>
</evidence>
<feature type="region of interest" description="Disordered" evidence="2">
    <location>
        <begin position="1"/>
        <end position="41"/>
    </location>
</feature>
<dbReference type="EMBL" id="PJBV01000035">
    <property type="protein sequence ID" value="PKH37732.1"/>
    <property type="molecule type" value="Genomic_DNA"/>
</dbReference>
<evidence type="ECO:0000313" key="4">
    <source>
        <dbReference type="EMBL" id="PKH37732.1"/>
    </source>
</evidence>
<dbReference type="InterPro" id="IPR006016">
    <property type="entry name" value="UspA"/>
</dbReference>
<comment type="similarity">
    <text evidence="1">Belongs to the universal stress protein A family.</text>
</comment>